<reference evidence="6 7" key="1">
    <citation type="submission" date="2019-03" db="EMBL/GenBank/DDBJ databases">
        <title>Genomic Encyclopedia of Type Strains, Phase IV (KMG-IV): sequencing the most valuable type-strain genomes for metagenomic binning, comparative biology and taxonomic classification.</title>
        <authorList>
            <person name="Goeker M."/>
        </authorList>
    </citation>
    <scope>NUCLEOTIDE SEQUENCE [LARGE SCALE GENOMIC DNA]</scope>
    <source>
        <strain evidence="6 7">DSM 11901</strain>
    </source>
</reference>
<keyword evidence="2" id="KW-0479">Metal-binding</keyword>
<keyword evidence="6" id="KW-0560">Oxidoreductase</keyword>
<proteinExistence type="predicted"/>
<keyword evidence="2" id="KW-0408">Iron</keyword>
<evidence type="ECO:0000259" key="5">
    <source>
        <dbReference type="PROSITE" id="PS51384"/>
    </source>
</evidence>
<dbReference type="InterPro" id="IPR001041">
    <property type="entry name" value="2Fe-2S_ferredoxin-type"/>
</dbReference>
<dbReference type="PANTHER" id="PTHR47354:SF5">
    <property type="entry name" value="PROTEIN RFBI"/>
    <property type="match status" value="1"/>
</dbReference>
<dbReference type="Gene3D" id="3.10.20.30">
    <property type="match status" value="1"/>
</dbReference>
<dbReference type="InterPro" id="IPR036010">
    <property type="entry name" value="2Fe-2S_ferredoxin-like_sf"/>
</dbReference>
<accession>A0A4R6RPW8</accession>
<dbReference type="SUPFAM" id="SSF63380">
    <property type="entry name" value="Riboflavin synthase domain-like"/>
    <property type="match status" value="1"/>
</dbReference>
<dbReference type="CDD" id="cd00207">
    <property type="entry name" value="fer2"/>
    <property type="match status" value="1"/>
</dbReference>
<evidence type="ECO:0000256" key="1">
    <source>
        <dbReference type="ARBA" id="ARBA00001974"/>
    </source>
</evidence>
<dbReference type="InterPro" id="IPR012675">
    <property type="entry name" value="Beta-grasp_dom_sf"/>
</dbReference>
<comment type="caution">
    <text evidence="6">The sequence shown here is derived from an EMBL/GenBank/DDBJ whole genome shotgun (WGS) entry which is preliminary data.</text>
</comment>
<evidence type="ECO:0000313" key="7">
    <source>
        <dbReference type="Proteomes" id="UP000294593"/>
    </source>
</evidence>
<dbReference type="Gene3D" id="2.40.30.10">
    <property type="entry name" value="Translation factors"/>
    <property type="match status" value="1"/>
</dbReference>
<dbReference type="SUPFAM" id="SSF52343">
    <property type="entry name" value="Ferredoxin reductase-like, C-terminal NADP-linked domain"/>
    <property type="match status" value="1"/>
</dbReference>
<comment type="cofactor">
    <cofactor evidence="1">
        <name>FAD</name>
        <dbReference type="ChEBI" id="CHEBI:57692"/>
    </cofactor>
</comment>
<dbReference type="Pfam" id="PF00175">
    <property type="entry name" value="NAD_binding_1"/>
    <property type="match status" value="1"/>
</dbReference>
<evidence type="ECO:0000313" key="6">
    <source>
        <dbReference type="EMBL" id="TDP88265.1"/>
    </source>
</evidence>
<gene>
    <name evidence="6" type="ORF">EV672_101410</name>
</gene>
<feature type="domain" description="2Fe-2S ferredoxin-type" evidence="4">
    <location>
        <begin position="12"/>
        <end position="102"/>
    </location>
</feature>
<dbReference type="EMBL" id="SNXW01000001">
    <property type="protein sequence ID" value="TDP88265.1"/>
    <property type="molecule type" value="Genomic_DNA"/>
</dbReference>
<dbReference type="InterPro" id="IPR050415">
    <property type="entry name" value="MRET"/>
</dbReference>
<dbReference type="RefSeq" id="WP_133605895.1">
    <property type="nucleotide sequence ID" value="NZ_SNXW01000001.1"/>
</dbReference>
<dbReference type="Proteomes" id="UP000294593">
    <property type="component" value="Unassembled WGS sequence"/>
</dbReference>
<dbReference type="PROSITE" id="PS51384">
    <property type="entry name" value="FAD_FR"/>
    <property type="match status" value="1"/>
</dbReference>
<keyword evidence="2" id="KW-0411">Iron-sulfur</keyword>
<dbReference type="InterPro" id="IPR017938">
    <property type="entry name" value="Riboflavin_synthase-like_b-brl"/>
</dbReference>
<keyword evidence="6" id="KW-0223">Dioxygenase</keyword>
<evidence type="ECO:0000259" key="4">
    <source>
        <dbReference type="PROSITE" id="PS51085"/>
    </source>
</evidence>
<dbReference type="OrthoDB" id="9806195at2"/>
<dbReference type="InterPro" id="IPR017927">
    <property type="entry name" value="FAD-bd_FR_type"/>
</dbReference>
<dbReference type="InterPro" id="IPR039261">
    <property type="entry name" value="FNR_nucleotide-bd"/>
</dbReference>
<dbReference type="Gene3D" id="3.40.50.80">
    <property type="entry name" value="Nucleotide-binding domain of ferredoxin-NADP reductase (FNR) module"/>
    <property type="match status" value="1"/>
</dbReference>
<evidence type="ECO:0000256" key="2">
    <source>
        <dbReference type="ARBA" id="ARBA00022714"/>
    </source>
</evidence>
<protein>
    <submittedName>
        <fullName evidence="6">3-phenylpropionate/trans-cinnamate dioxygenase ferredoxin reductase subunit</fullName>
    </submittedName>
</protein>
<feature type="domain" description="FAD-binding FR-type" evidence="5">
    <location>
        <begin position="106"/>
        <end position="206"/>
    </location>
</feature>
<dbReference type="Pfam" id="PF00111">
    <property type="entry name" value="Fer2"/>
    <property type="match status" value="1"/>
</dbReference>
<evidence type="ECO:0000256" key="3">
    <source>
        <dbReference type="ARBA" id="ARBA00034078"/>
    </source>
</evidence>
<dbReference type="PRINTS" id="PR00371">
    <property type="entry name" value="FPNCR"/>
</dbReference>
<dbReference type="InterPro" id="IPR006058">
    <property type="entry name" value="2Fe2S_fd_BS"/>
</dbReference>
<dbReference type="PANTHER" id="PTHR47354">
    <property type="entry name" value="NADH OXIDOREDUCTASE HCR"/>
    <property type="match status" value="1"/>
</dbReference>
<dbReference type="PROSITE" id="PS51085">
    <property type="entry name" value="2FE2S_FER_2"/>
    <property type="match status" value="1"/>
</dbReference>
<dbReference type="Pfam" id="PF00970">
    <property type="entry name" value="FAD_binding_6"/>
    <property type="match status" value="1"/>
</dbReference>
<dbReference type="InterPro" id="IPR008333">
    <property type="entry name" value="Cbr1-like_FAD-bd_dom"/>
</dbReference>
<dbReference type="PRINTS" id="PR00410">
    <property type="entry name" value="PHEHYDRXLASE"/>
</dbReference>
<dbReference type="InterPro" id="IPR001709">
    <property type="entry name" value="Flavoprot_Pyr_Nucl_cyt_Rdtase"/>
</dbReference>
<organism evidence="6 7">
    <name type="scientific">Aquabacterium commune</name>
    <dbReference type="NCBI Taxonomy" id="70586"/>
    <lineage>
        <taxon>Bacteria</taxon>
        <taxon>Pseudomonadati</taxon>
        <taxon>Pseudomonadota</taxon>
        <taxon>Betaproteobacteria</taxon>
        <taxon>Burkholderiales</taxon>
        <taxon>Aquabacterium</taxon>
    </lineage>
</organism>
<comment type="cofactor">
    <cofactor evidence="3">
        <name>[2Fe-2S] cluster</name>
        <dbReference type="ChEBI" id="CHEBI:190135"/>
    </cofactor>
</comment>
<dbReference type="PROSITE" id="PS00197">
    <property type="entry name" value="2FE2S_FER_1"/>
    <property type="match status" value="1"/>
</dbReference>
<dbReference type="InterPro" id="IPR001433">
    <property type="entry name" value="OxRdtase_FAD/NAD-bd"/>
</dbReference>
<dbReference type="GO" id="GO:0051537">
    <property type="term" value="F:2 iron, 2 sulfur cluster binding"/>
    <property type="evidence" value="ECO:0007669"/>
    <property type="project" value="UniProtKB-KW"/>
</dbReference>
<keyword evidence="2" id="KW-0001">2Fe-2S</keyword>
<sequence>MRWLLSKFQADKPVTALVNDVAITVQPKETLLQAALRQGIDFPHSCRVGGCATCKCRLVEGRVKELTQAGYILSDAELDQGYILACQSVPRGDVKVTVDTQGAAARQQVAGRVIAQDHLTHDIVRLRIQLDGTLPYKAGQFAQLAIAGLPGVSRSYSFATRMQPDAQVSFFVRKVPGGVFSSHIHAQALVGQSVSVEGPMGDFWLRTAEAPMLMVAGGSGLAPVLAILEEALCAGVKRPVTLLFGARTQADLCALDTLTELARQWPRHFAFVPVLSQEPEGSSWQGLRGLVVDVLAEHALSDRTFADSHAYLCGPPPMVDSARAVLLQRGLPGAHIHADRFTTQHDLAAAA</sequence>
<dbReference type="GO" id="GO:0051213">
    <property type="term" value="F:dioxygenase activity"/>
    <property type="evidence" value="ECO:0007669"/>
    <property type="project" value="UniProtKB-KW"/>
</dbReference>
<name>A0A4R6RPW8_9BURK</name>
<keyword evidence="7" id="KW-1185">Reference proteome</keyword>
<dbReference type="SUPFAM" id="SSF54292">
    <property type="entry name" value="2Fe-2S ferredoxin-like"/>
    <property type="match status" value="1"/>
</dbReference>
<dbReference type="AlphaFoldDB" id="A0A4R6RPW8"/>